<dbReference type="SUPFAM" id="SSF54768">
    <property type="entry name" value="dsRNA-binding domain-like"/>
    <property type="match status" value="1"/>
</dbReference>
<dbReference type="GO" id="GO:0001510">
    <property type="term" value="P:RNA methylation"/>
    <property type="evidence" value="ECO:0007669"/>
    <property type="project" value="InterPro"/>
</dbReference>
<comment type="similarity">
    <text evidence="2">Belongs to the methyltransferase superfamily. HEN1 family.</text>
</comment>
<evidence type="ECO:0000256" key="5">
    <source>
        <dbReference type="ARBA" id="ARBA00022679"/>
    </source>
</evidence>
<proteinExistence type="inferred from homology"/>
<dbReference type="GO" id="GO:0005634">
    <property type="term" value="C:nucleus"/>
    <property type="evidence" value="ECO:0007669"/>
    <property type="project" value="TreeGrafter"/>
</dbReference>
<dbReference type="EMBL" id="GBEZ01002900">
    <property type="protein sequence ID" value="JAC82195.1"/>
    <property type="molecule type" value="Transcribed_RNA"/>
</dbReference>
<dbReference type="GO" id="GO:0003723">
    <property type="term" value="F:RNA binding"/>
    <property type="evidence" value="ECO:0007669"/>
    <property type="project" value="UniProtKB-UniRule"/>
</dbReference>
<dbReference type="CDD" id="cd00048">
    <property type="entry name" value="DSRM_SF"/>
    <property type="match status" value="1"/>
</dbReference>
<keyword evidence="7" id="KW-0479">Metal-binding</keyword>
<evidence type="ECO:0000256" key="8">
    <source>
        <dbReference type="ARBA" id="ARBA00022842"/>
    </source>
</evidence>
<keyword evidence="6" id="KW-0949">S-adenosyl-L-methionine</keyword>
<dbReference type="PANTHER" id="PTHR21404">
    <property type="entry name" value="HEN1"/>
    <property type="match status" value="1"/>
</dbReference>
<dbReference type="SUPFAM" id="SSF53335">
    <property type="entry name" value="S-adenosyl-L-methionine-dependent methyltransferases"/>
    <property type="match status" value="1"/>
</dbReference>
<keyword evidence="9 13" id="KW-0694">RNA-binding</keyword>
<keyword evidence="8" id="KW-0460">Magnesium</keyword>
<evidence type="ECO:0000256" key="12">
    <source>
        <dbReference type="ARBA" id="ARBA00048418"/>
    </source>
</evidence>
<evidence type="ECO:0000256" key="6">
    <source>
        <dbReference type="ARBA" id="ARBA00022691"/>
    </source>
</evidence>
<name>A0A061SH56_9CHLO</name>
<evidence type="ECO:0000256" key="11">
    <source>
        <dbReference type="ARBA" id="ARBA00035025"/>
    </source>
</evidence>
<keyword evidence="10" id="KW-0943">RNA-mediated gene silencing</keyword>
<evidence type="ECO:0000256" key="4">
    <source>
        <dbReference type="ARBA" id="ARBA00022603"/>
    </source>
</evidence>
<evidence type="ECO:0000256" key="1">
    <source>
        <dbReference type="ARBA" id="ARBA00001946"/>
    </source>
</evidence>
<dbReference type="InterPro" id="IPR014720">
    <property type="entry name" value="dsRBD_dom"/>
</dbReference>
<organism evidence="15">
    <name type="scientific">Tetraselmis sp. GSL018</name>
    <dbReference type="NCBI Taxonomy" id="582737"/>
    <lineage>
        <taxon>Eukaryota</taxon>
        <taxon>Viridiplantae</taxon>
        <taxon>Chlorophyta</taxon>
        <taxon>core chlorophytes</taxon>
        <taxon>Chlorodendrophyceae</taxon>
        <taxon>Chlorodendrales</taxon>
        <taxon>Chlorodendraceae</taxon>
        <taxon>Tetraselmis</taxon>
    </lineage>
</organism>
<evidence type="ECO:0000256" key="3">
    <source>
        <dbReference type="ARBA" id="ARBA00021330"/>
    </source>
</evidence>
<comment type="catalytic activity">
    <reaction evidence="12">
        <text>small RNA 3'-end nucleotide + S-adenosyl-L-methionine = small RNA 3'-end 2'-O-methylnucleotide + S-adenosyl-L-homocysteine + H(+)</text>
        <dbReference type="Rhea" id="RHEA:37887"/>
        <dbReference type="Rhea" id="RHEA-COMP:10415"/>
        <dbReference type="Rhea" id="RHEA-COMP:10416"/>
        <dbReference type="ChEBI" id="CHEBI:15378"/>
        <dbReference type="ChEBI" id="CHEBI:57856"/>
        <dbReference type="ChEBI" id="CHEBI:59789"/>
        <dbReference type="ChEBI" id="CHEBI:74896"/>
        <dbReference type="ChEBI" id="CHEBI:74898"/>
        <dbReference type="EC" id="2.1.1.386"/>
    </reaction>
</comment>
<dbReference type="PANTHER" id="PTHR21404:SF3">
    <property type="entry name" value="SMALL RNA 2'-O-METHYLTRANSFERASE"/>
    <property type="match status" value="1"/>
</dbReference>
<dbReference type="EC" id="2.1.1.386" evidence="11"/>
<sequence>MPCSSYKAKINELSQKCKFKLSFNVVPDLESGFCCVLEVENSTKELFKFQGRGSKKKIAEEQASELACSFLDKEAVQEREESQHTALGALDLVCTGKHGRDLRFLYAEAKRCGHHELPISVVLDAKPVELWRAAALGSETSLENALGPFRDALCAEEASASAKVSISPDGLRLSFGEELAARSLERGLPEEPLPSSIKAVVLRCGSSAAEILLESKQFHLEQVGAVLGGTMWRVIHHGKVGTGVRSRVLRNQGDCDDPDGPQRVLHLPSLYTLAPSGGSSRQINAAASWVAGRAVFGDAVLAIVRINRGRGGMVWEDFGTRQLAFLCAELLPEARFAAAARCPSLCRLPRSARACKSLRPSETLPEVAKALGFGAPRVEDSGSRCVVSLEAEWGGGPPVLECSCSASGGGSAGAVEQACLDLLRRLQEVAAERLREALAVDGVPDPEAADDGGSGMTVLREASSDSGPKVREDSVVHISHSEAPGTRLVVAMGTEMVMPEVERLLIRLGGRGARGALRLRCPPAGHRLLSGGGAAPVARHVEVEIAYVKRSASDAHGGLFSPTLAQQRYHFVEGIVERLRPETILDVGCGEGALIEHIAGMVEGSAPGDRRGIRRRVLGVDCSQEALLAAATNLSRLPLEGFRVSRVGSPRDFFNASRGAVLEAGLMLGDFSAARAGLPEGWEPLVGCDLVAAIEVVEHLDPEPLEAAAPVLLGVLKPKAALVTTPNIEYNQVIQRITKKDQQGRLRNPDHRFEWTRAEFQGWARSAAASFGYSVEFHGVGHAVQEEKALREISEQQGLPSSAGVGSATQAALFLRMQEASAGDLLPPARP</sequence>
<protein>
    <recommendedName>
        <fullName evidence="3">Small RNA 2'-O-methyltransferase</fullName>
        <ecNumber evidence="11">2.1.1.386</ecNumber>
    </recommendedName>
</protein>
<dbReference type="GO" id="GO:0005737">
    <property type="term" value="C:cytoplasm"/>
    <property type="evidence" value="ECO:0007669"/>
    <property type="project" value="TreeGrafter"/>
</dbReference>
<dbReference type="GO" id="GO:0046872">
    <property type="term" value="F:metal ion binding"/>
    <property type="evidence" value="ECO:0007669"/>
    <property type="project" value="UniProtKB-KW"/>
</dbReference>
<dbReference type="Gene3D" id="3.30.160.20">
    <property type="match status" value="1"/>
</dbReference>
<dbReference type="AlphaFoldDB" id="A0A061SH56"/>
<dbReference type="InterPro" id="IPR029063">
    <property type="entry name" value="SAM-dependent_MTases_sf"/>
</dbReference>
<reference evidence="15" key="1">
    <citation type="submission" date="2014-05" db="EMBL/GenBank/DDBJ databases">
        <title>The transcriptome of the halophilic microalga Tetraselmis sp. GSL018 isolated from the Great Salt Lake, Utah.</title>
        <authorList>
            <person name="Jinkerson R.E."/>
            <person name="D'Adamo S."/>
            <person name="Posewitz M.C."/>
        </authorList>
    </citation>
    <scope>NUCLEOTIDE SEQUENCE</scope>
    <source>
        <strain evidence="15">GSL018</strain>
    </source>
</reference>
<accession>A0A061SH56</accession>
<dbReference type="SMART" id="SM00358">
    <property type="entry name" value="DSRM"/>
    <property type="match status" value="1"/>
</dbReference>
<comment type="cofactor">
    <cofactor evidence="1">
        <name>Mg(2+)</name>
        <dbReference type="ChEBI" id="CHEBI:18420"/>
    </cofactor>
</comment>
<evidence type="ECO:0000256" key="2">
    <source>
        <dbReference type="ARBA" id="ARBA00009026"/>
    </source>
</evidence>
<dbReference type="GO" id="GO:0090486">
    <property type="term" value="F:small RNA 2'-O-methyltransferase activity"/>
    <property type="evidence" value="ECO:0007669"/>
    <property type="project" value="UniProtKB-EC"/>
</dbReference>
<evidence type="ECO:0000256" key="7">
    <source>
        <dbReference type="ARBA" id="ARBA00022723"/>
    </source>
</evidence>
<evidence type="ECO:0000256" key="10">
    <source>
        <dbReference type="ARBA" id="ARBA00023158"/>
    </source>
</evidence>
<keyword evidence="4 15" id="KW-0489">Methyltransferase</keyword>
<dbReference type="GO" id="GO:0030422">
    <property type="term" value="P:siRNA processing"/>
    <property type="evidence" value="ECO:0007669"/>
    <property type="project" value="TreeGrafter"/>
</dbReference>
<keyword evidence="5 15" id="KW-0808">Transferase</keyword>
<feature type="domain" description="DRBM" evidence="14">
    <location>
        <begin position="5"/>
        <end position="73"/>
    </location>
</feature>
<dbReference type="PROSITE" id="PS50137">
    <property type="entry name" value="DS_RBD"/>
    <property type="match status" value="1"/>
</dbReference>
<dbReference type="Gene3D" id="3.40.50.150">
    <property type="entry name" value="Vaccinia Virus protein VP39"/>
    <property type="match status" value="1"/>
</dbReference>
<evidence type="ECO:0000256" key="13">
    <source>
        <dbReference type="PROSITE-ProRule" id="PRU00266"/>
    </source>
</evidence>
<gene>
    <name evidence="15" type="ORF">TSPGSL018_6267</name>
</gene>
<evidence type="ECO:0000259" key="14">
    <source>
        <dbReference type="PROSITE" id="PS50137"/>
    </source>
</evidence>
<evidence type="ECO:0000256" key="9">
    <source>
        <dbReference type="ARBA" id="ARBA00022884"/>
    </source>
</evidence>
<evidence type="ECO:0000313" key="15">
    <source>
        <dbReference type="EMBL" id="JAC82195.1"/>
    </source>
</evidence>
<dbReference type="InterPro" id="IPR026610">
    <property type="entry name" value="Hen1"/>
</dbReference>